<dbReference type="EMBL" id="JABERJ010000016">
    <property type="protein sequence ID" value="NNH26203.1"/>
    <property type="molecule type" value="Genomic_DNA"/>
</dbReference>
<organism evidence="2 3">
    <name type="scientific">Acinetobacter terrestris</name>
    <dbReference type="NCBI Taxonomy" id="2529843"/>
    <lineage>
        <taxon>Bacteria</taxon>
        <taxon>Pseudomonadati</taxon>
        <taxon>Pseudomonadota</taxon>
        <taxon>Gammaproteobacteria</taxon>
        <taxon>Moraxellales</taxon>
        <taxon>Moraxellaceae</taxon>
        <taxon>Acinetobacter</taxon>
        <taxon>Acinetobacter Taxon 24</taxon>
    </lineage>
</organism>
<dbReference type="SUPFAM" id="SSF55729">
    <property type="entry name" value="Acyl-CoA N-acyltransferases (Nat)"/>
    <property type="match status" value="1"/>
</dbReference>
<dbReference type="Gene3D" id="3.40.630.30">
    <property type="match status" value="1"/>
</dbReference>
<feature type="domain" description="N-acetyltransferase" evidence="1">
    <location>
        <begin position="43"/>
        <end position="206"/>
    </location>
</feature>
<keyword evidence="3" id="KW-1185">Reference proteome</keyword>
<name>A0ABX1USL5_9GAMM</name>
<protein>
    <submittedName>
        <fullName evidence="2">GNAT family N-acetyltransferase</fullName>
    </submittedName>
</protein>
<dbReference type="PANTHER" id="PTHR43441:SF2">
    <property type="entry name" value="FAMILY ACETYLTRANSFERASE, PUTATIVE (AFU_ORTHOLOGUE AFUA_7G00850)-RELATED"/>
    <property type="match status" value="1"/>
</dbReference>
<evidence type="ECO:0000313" key="2">
    <source>
        <dbReference type="EMBL" id="NNH26203.1"/>
    </source>
</evidence>
<evidence type="ECO:0000313" key="3">
    <source>
        <dbReference type="Proteomes" id="UP000555322"/>
    </source>
</evidence>
<dbReference type="PROSITE" id="PS51186">
    <property type="entry name" value="GNAT"/>
    <property type="match status" value="1"/>
</dbReference>
<dbReference type="InterPro" id="IPR016181">
    <property type="entry name" value="Acyl_CoA_acyltransferase"/>
</dbReference>
<dbReference type="PANTHER" id="PTHR43441">
    <property type="entry name" value="RIBOSOMAL-PROTEIN-SERINE ACETYLTRANSFERASE"/>
    <property type="match status" value="1"/>
</dbReference>
<sequence length="247" mass="28725">MKNYQKIQENEYGQMIGTPVSNPLAVHLLAENLYGRSATLHDLSVTTLSEEHFKQIWQCVKTEVDRSCWTYLPYPAFETEDELRSALKSHFGFNGATHYLIEVNHAMVGWVGLINQCPADQVIEIGNVYFSHQMKQSTTSTEVIYLLLKACFEQGFRRVEWKCDELNQPSKRAALRFGFQYEGTFRQHRIAKGRNRNTVWFSILDEEWPELEKAYKAWLKADNFDIEGQQIKKLKDLMGLYKVGLSK</sequence>
<reference evidence="2 3" key="1">
    <citation type="submission" date="2020-04" db="EMBL/GenBank/DDBJ databases">
        <title>Acinetobacter Taxon 24.</title>
        <authorList>
            <person name="Nemec A."/>
            <person name="Radolfova-Krizova L."/>
            <person name="Higgins P.G."/>
            <person name="Spanelova P."/>
        </authorList>
    </citation>
    <scope>NUCLEOTIDE SEQUENCE [LARGE SCALE GENOMIC DNA]</scope>
    <source>
        <strain evidence="2 3">ANC 5084</strain>
    </source>
</reference>
<dbReference type="InterPro" id="IPR051908">
    <property type="entry name" value="Ribosomal_N-acetyltransferase"/>
</dbReference>
<dbReference type="RefSeq" id="WP_171536216.1">
    <property type="nucleotide sequence ID" value="NZ_JABERJ010000016.1"/>
</dbReference>
<accession>A0ABX1USL5</accession>
<comment type="caution">
    <text evidence="2">The sequence shown here is derived from an EMBL/GenBank/DDBJ whole genome shotgun (WGS) entry which is preliminary data.</text>
</comment>
<gene>
    <name evidence="2" type="ORF">HLH15_06835</name>
</gene>
<dbReference type="Proteomes" id="UP000555322">
    <property type="component" value="Unassembled WGS sequence"/>
</dbReference>
<proteinExistence type="predicted"/>
<dbReference type="InterPro" id="IPR000182">
    <property type="entry name" value="GNAT_dom"/>
</dbReference>
<dbReference type="Pfam" id="PF13302">
    <property type="entry name" value="Acetyltransf_3"/>
    <property type="match status" value="1"/>
</dbReference>
<evidence type="ECO:0000259" key="1">
    <source>
        <dbReference type="PROSITE" id="PS51186"/>
    </source>
</evidence>